<proteinExistence type="predicted"/>
<keyword evidence="1" id="KW-0472">Membrane</keyword>
<dbReference type="Proteomes" id="UP000092461">
    <property type="component" value="Unassembled WGS sequence"/>
</dbReference>
<feature type="transmembrane region" description="Helical" evidence="1">
    <location>
        <begin position="20"/>
        <end position="40"/>
    </location>
</feature>
<dbReference type="EMBL" id="AJWK01016154">
    <property type="status" value="NOT_ANNOTATED_CDS"/>
    <property type="molecule type" value="Genomic_DNA"/>
</dbReference>
<accession>A0A1B0CKE7</accession>
<evidence type="ECO:0000313" key="2">
    <source>
        <dbReference type="EnsemblMetazoa" id="LLOJ005084-PA"/>
    </source>
</evidence>
<reference evidence="2" key="1">
    <citation type="submission" date="2020-05" db="UniProtKB">
        <authorList>
            <consortium name="EnsemblMetazoa"/>
        </authorList>
    </citation>
    <scope>IDENTIFICATION</scope>
    <source>
        <strain evidence="2">Jacobina</strain>
    </source>
</reference>
<sequence length="325" mass="36463">MSILSASFFCSDSFSSCSLFCLLLQQFLLCITLLLLLLIIQELPVPLALLLLPLDILFIVIHLIIRCIILLGILITIFGGIYLKHPLLQLPLELSNLLLEMPQKCILRLIIDMRTILNILSPSCISQRRNSLHVVTISWTNTRTHHRLGIPTKGVLQQSRQFGISIRNVRTLPINKGTYHISQNRQRQVYLGGLLETHPSGLGLILTLRALQREALINESQILMRSFQVEYCSEFDATFEFLLAPKTPVNIRFCDRPLNFSLKSITTESGSRPPGIIPPDNCSFTALKSVTRITFVCPESPILTECLAANISPTMTTWSEISASI</sequence>
<dbReference type="AlphaFoldDB" id="A0A1B0CKE7"/>
<keyword evidence="1" id="KW-0812">Transmembrane</keyword>
<dbReference type="VEuPathDB" id="VectorBase:LLOJ005084"/>
<keyword evidence="1" id="KW-1133">Transmembrane helix</keyword>
<dbReference type="EMBL" id="AJWK01016153">
    <property type="status" value="NOT_ANNOTATED_CDS"/>
    <property type="molecule type" value="Genomic_DNA"/>
</dbReference>
<name>A0A1B0CKE7_LUTLO</name>
<dbReference type="EnsemblMetazoa" id="LLOJ005084-RA">
    <property type="protein sequence ID" value="LLOJ005084-PA"/>
    <property type="gene ID" value="LLOJ005084"/>
</dbReference>
<protein>
    <submittedName>
        <fullName evidence="2">Uncharacterized protein</fullName>
    </submittedName>
</protein>
<evidence type="ECO:0000313" key="3">
    <source>
        <dbReference type="Proteomes" id="UP000092461"/>
    </source>
</evidence>
<keyword evidence="3" id="KW-1185">Reference proteome</keyword>
<evidence type="ECO:0000256" key="1">
    <source>
        <dbReference type="SAM" id="Phobius"/>
    </source>
</evidence>
<organism evidence="2 3">
    <name type="scientific">Lutzomyia longipalpis</name>
    <name type="common">Sand fly</name>
    <dbReference type="NCBI Taxonomy" id="7200"/>
    <lineage>
        <taxon>Eukaryota</taxon>
        <taxon>Metazoa</taxon>
        <taxon>Ecdysozoa</taxon>
        <taxon>Arthropoda</taxon>
        <taxon>Hexapoda</taxon>
        <taxon>Insecta</taxon>
        <taxon>Pterygota</taxon>
        <taxon>Neoptera</taxon>
        <taxon>Endopterygota</taxon>
        <taxon>Diptera</taxon>
        <taxon>Nematocera</taxon>
        <taxon>Psychodoidea</taxon>
        <taxon>Psychodidae</taxon>
        <taxon>Lutzomyia</taxon>
        <taxon>Lutzomyia</taxon>
    </lineage>
</organism>
<feature type="transmembrane region" description="Helical" evidence="1">
    <location>
        <begin position="56"/>
        <end position="83"/>
    </location>
</feature>
<dbReference type="EMBL" id="AJWK01016155">
    <property type="status" value="NOT_ANNOTATED_CDS"/>
    <property type="molecule type" value="Genomic_DNA"/>
</dbReference>